<sequence>MEKKVLRTKEHDNKVTIYSENTEYECHILVGADGAYSAVRQSKYEALEEQISLPLVNKEALGNPPDPEKSYWGFQIQIPENTVKDLHFRNFEWRSEPIDNM</sequence>
<dbReference type="AlphaFoldDB" id="A0A9P6MF49"/>
<organism evidence="1 2">
    <name type="scientific">Entomortierella chlamydospora</name>
    <dbReference type="NCBI Taxonomy" id="101097"/>
    <lineage>
        <taxon>Eukaryota</taxon>
        <taxon>Fungi</taxon>
        <taxon>Fungi incertae sedis</taxon>
        <taxon>Mucoromycota</taxon>
        <taxon>Mortierellomycotina</taxon>
        <taxon>Mortierellomycetes</taxon>
        <taxon>Mortierellales</taxon>
        <taxon>Mortierellaceae</taxon>
        <taxon>Entomortierella</taxon>
    </lineage>
</organism>
<reference evidence="1" key="1">
    <citation type="journal article" date="2020" name="Fungal Divers.">
        <title>Resolving the Mortierellaceae phylogeny through synthesis of multi-gene phylogenetics and phylogenomics.</title>
        <authorList>
            <person name="Vandepol N."/>
            <person name="Liber J."/>
            <person name="Desiro A."/>
            <person name="Na H."/>
            <person name="Kennedy M."/>
            <person name="Barry K."/>
            <person name="Grigoriev I.V."/>
            <person name="Miller A.N."/>
            <person name="O'Donnell K."/>
            <person name="Stajich J.E."/>
            <person name="Bonito G."/>
        </authorList>
    </citation>
    <scope>NUCLEOTIDE SEQUENCE</scope>
    <source>
        <strain evidence="1">NRRL 2769</strain>
    </source>
</reference>
<gene>
    <name evidence="1" type="ORF">BGZ80_007450</name>
</gene>
<dbReference type="EMBL" id="JAAAID010003818">
    <property type="protein sequence ID" value="KAF9995677.1"/>
    <property type="molecule type" value="Genomic_DNA"/>
</dbReference>
<dbReference type="Gene3D" id="3.50.50.60">
    <property type="entry name" value="FAD/NAD(P)-binding domain"/>
    <property type="match status" value="1"/>
</dbReference>
<keyword evidence="2" id="KW-1185">Reference proteome</keyword>
<feature type="non-terminal residue" evidence="1">
    <location>
        <position position="101"/>
    </location>
</feature>
<comment type="caution">
    <text evidence="1">The sequence shown here is derived from an EMBL/GenBank/DDBJ whole genome shotgun (WGS) entry which is preliminary data.</text>
</comment>
<dbReference type="Proteomes" id="UP000703661">
    <property type="component" value="Unassembled WGS sequence"/>
</dbReference>
<name>A0A9P6MF49_9FUNG</name>
<accession>A0A9P6MF49</accession>
<dbReference type="InterPro" id="IPR036188">
    <property type="entry name" value="FAD/NAD-bd_sf"/>
</dbReference>
<evidence type="ECO:0000313" key="1">
    <source>
        <dbReference type="EMBL" id="KAF9995677.1"/>
    </source>
</evidence>
<dbReference type="SUPFAM" id="SSF51905">
    <property type="entry name" value="FAD/NAD(P)-binding domain"/>
    <property type="match status" value="1"/>
</dbReference>
<evidence type="ECO:0000313" key="2">
    <source>
        <dbReference type="Proteomes" id="UP000703661"/>
    </source>
</evidence>
<evidence type="ECO:0008006" key="3">
    <source>
        <dbReference type="Google" id="ProtNLM"/>
    </source>
</evidence>
<proteinExistence type="predicted"/>
<protein>
    <recommendedName>
        <fullName evidence="3">FAD-binding domain-containing protein</fullName>
    </recommendedName>
</protein>